<dbReference type="Proteomes" id="UP000199514">
    <property type="component" value="Unassembled WGS sequence"/>
</dbReference>
<dbReference type="GO" id="GO:0016301">
    <property type="term" value="F:kinase activity"/>
    <property type="evidence" value="ECO:0007669"/>
    <property type="project" value="UniProtKB-KW"/>
</dbReference>
<reference evidence="1 2" key="1">
    <citation type="submission" date="2016-10" db="EMBL/GenBank/DDBJ databases">
        <authorList>
            <person name="de Groot N.N."/>
        </authorList>
    </citation>
    <scope>NUCLEOTIDE SEQUENCE [LARGE SCALE GENOMIC DNA]</scope>
    <source>
        <strain evidence="1 2">DSM 6793</strain>
    </source>
</reference>
<accession>A0A1I1I459</accession>
<dbReference type="InterPro" id="IPR014710">
    <property type="entry name" value="RmlC-like_jellyroll"/>
</dbReference>
<dbReference type="InterPro" id="IPR018490">
    <property type="entry name" value="cNMP-bd_dom_sf"/>
</dbReference>
<keyword evidence="2" id="KW-1185">Reference proteome</keyword>
<protein>
    <submittedName>
        <fullName evidence="1">cAMP-binding domain of CRP or a regulatory subunit of cAMP-dependent protein kinases</fullName>
    </submittedName>
</protein>
<dbReference type="SUPFAM" id="SSF51206">
    <property type="entry name" value="cAMP-binding domain-like"/>
    <property type="match status" value="1"/>
</dbReference>
<dbReference type="EMBL" id="FOLE01000004">
    <property type="protein sequence ID" value="SFC30994.1"/>
    <property type="molecule type" value="Genomic_DNA"/>
</dbReference>
<keyword evidence="1" id="KW-0418">Kinase</keyword>
<dbReference type="CDD" id="cd00038">
    <property type="entry name" value="CAP_ED"/>
    <property type="match status" value="1"/>
</dbReference>
<sequence>MNRICNAVGVAPSTNFVSKPSASTFLSLPIFVLFYAAKQTKHYTLPMELLSFICTKVSLSPEDKQIIDAAFRRETHPKGTILSHPYHSNQKVLFIEKGLVRTFYNHNDKDITHFFFDENSIATTLDSIFYNKQDQYGMQTLEDTTVRTIRYQDFSRILDEIKPMKEFAFLTSIDVIKAFSDRIYSLQFHTAQQRYDALLASNPSLILRVPLGHIASYLGITQQTLSVIRGKK</sequence>
<evidence type="ECO:0000313" key="2">
    <source>
        <dbReference type="Proteomes" id="UP000199514"/>
    </source>
</evidence>
<proteinExistence type="predicted"/>
<gene>
    <name evidence="1" type="ORF">SAMN05421780_104201</name>
</gene>
<dbReference type="STRING" id="927664.SAMN05421780_104201"/>
<dbReference type="InterPro" id="IPR000595">
    <property type="entry name" value="cNMP-bd_dom"/>
</dbReference>
<dbReference type="AlphaFoldDB" id="A0A1I1I459"/>
<evidence type="ECO:0000313" key="1">
    <source>
        <dbReference type="EMBL" id="SFC30994.1"/>
    </source>
</evidence>
<name>A0A1I1I459_9BACT</name>
<keyword evidence="1" id="KW-0808">Transferase</keyword>
<dbReference type="Gene3D" id="2.60.120.10">
    <property type="entry name" value="Jelly Rolls"/>
    <property type="match status" value="1"/>
</dbReference>
<organism evidence="1 2">
    <name type="scientific">Flexibacter flexilis DSM 6793</name>
    <dbReference type="NCBI Taxonomy" id="927664"/>
    <lineage>
        <taxon>Bacteria</taxon>
        <taxon>Pseudomonadati</taxon>
        <taxon>Bacteroidota</taxon>
        <taxon>Cytophagia</taxon>
        <taxon>Cytophagales</taxon>
        <taxon>Flexibacteraceae</taxon>
        <taxon>Flexibacter</taxon>
    </lineage>
</organism>